<dbReference type="Gene3D" id="1.10.287.130">
    <property type="match status" value="1"/>
</dbReference>
<dbReference type="InterPro" id="IPR036097">
    <property type="entry name" value="HisK_dim/P_sf"/>
</dbReference>
<dbReference type="InterPro" id="IPR050398">
    <property type="entry name" value="HssS/ArlS-like"/>
</dbReference>
<comment type="function">
    <text evidence="12">Member of the two-component regulatory system HssS/HssR involved in intracellular heme homeostasis and tempering of staphylococcal virulence. HssS functions as a heme sensor histidine kinase which is autophosphorylated at a histidine residue and transfers its phosphate group to an aspartate residue of HssR. HssR/HssS activates the expression of hrtAB, an efflux pump, in response to extracellular heme, hemin, hemoglobin or blood.</text>
</comment>
<comment type="subcellular location">
    <subcellularLocation>
        <location evidence="2">Membrane</location>
        <topology evidence="2">Multi-pass membrane protein</topology>
    </subcellularLocation>
</comment>
<dbReference type="Pfam" id="PF02518">
    <property type="entry name" value="HATPase_c"/>
    <property type="match status" value="1"/>
</dbReference>
<comment type="catalytic activity">
    <reaction evidence="1">
        <text>ATP + protein L-histidine = ADP + protein N-phospho-L-histidine.</text>
        <dbReference type="EC" id="2.7.13.3"/>
    </reaction>
</comment>
<evidence type="ECO:0000256" key="2">
    <source>
        <dbReference type="ARBA" id="ARBA00004141"/>
    </source>
</evidence>
<dbReference type="EMBL" id="JAUSUR010000001">
    <property type="protein sequence ID" value="MDQ0359428.1"/>
    <property type="molecule type" value="Genomic_DNA"/>
</dbReference>
<dbReference type="SUPFAM" id="SSF158472">
    <property type="entry name" value="HAMP domain-like"/>
    <property type="match status" value="1"/>
</dbReference>
<sequence>MMKNENKRFIMARIKLLPILVCFVFIVLFVSMLVSVAFIYLMDYLHVLKPLTSRRFPIIIMFMLIISLLVSIIITTIAGNRTLRPLNKIIDATKEIAAGNFDIRLENQYPYEFSRLTTSVNEMAKELGSIETLRDDFVSTISHEYKTPIVSIKGFAKLIKKGNLSKERQDEYLDIIISESERLTQLSNNVLLLSKVTSSDRMNDITEFLLDEQLRKAILLLESRIKNKNITLDMELDSCTIQANEELLNQVWINLLTNAIKFTKDNGTISLKLVNDREKVQVVIEDNGIGMDKEVTKHIFDKFYQGDSSHSSQGNGLGLALVKRIVDLCKGSIEVYSELDKGSKFIVELPVNYKN</sequence>
<dbReference type="RefSeq" id="WP_307404529.1">
    <property type="nucleotide sequence ID" value="NZ_JAUSUR010000001.1"/>
</dbReference>
<dbReference type="PANTHER" id="PTHR45528:SF11">
    <property type="entry name" value="HISTIDINE KINASE"/>
    <property type="match status" value="1"/>
</dbReference>
<evidence type="ECO:0000259" key="15">
    <source>
        <dbReference type="PROSITE" id="PS50109"/>
    </source>
</evidence>
<dbReference type="SUPFAM" id="SSF47384">
    <property type="entry name" value="Homodimeric domain of signal transducing histidine kinase"/>
    <property type="match status" value="1"/>
</dbReference>
<dbReference type="Proteomes" id="UP001230220">
    <property type="component" value="Unassembled WGS sequence"/>
</dbReference>
<evidence type="ECO:0000256" key="14">
    <source>
        <dbReference type="SAM" id="Phobius"/>
    </source>
</evidence>
<name>A0ABU0DXQ8_9FIRM</name>
<proteinExistence type="predicted"/>
<feature type="domain" description="Histidine kinase" evidence="15">
    <location>
        <begin position="140"/>
        <end position="353"/>
    </location>
</feature>
<evidence type="ECO:0000256" key="4">
    <source>
        <dbReference type="ARBA" id="ARBA00022553"/>
    </source>
</evidence>
<evidence type="ECO:0000256" key="3">
    <source>
        <dbReference type="ARBA" id="ARBA00012438"/>
    </source>
</evidence>
<evidence type="ECO:0000256" key="8">
    <source>
        <dbReference type="ARBA" id="ARBA00022989"/>
    </source>
</evidence>
<evidence type="ECO:0000256" key="6">
    <source>
        <dbReference type="ARBA" id="ARBA00022692"/>
    </source>
</evidence>
<dbReference type="GO" id="GO:0016301">
    <property type="term" value="F:kinase activity"/>
    <property type="evidence" value="ECO:0007669"/>
    <property type="project" value="UniProtKB-KW"/>
</dbReference>
<gene>
    <name evidence="17" type="ORF">J2S15_000159</name>
</gene>
<keyword evidence="7 17" id="KW-0418">Kinase</keyword>
<keyword evidence="11 14" id="KW-0472">Membrane</keyword>
<dbReference type="SMART" id="SM00304">
    <property type="entry name" value="HAMP"/>
    <property type="match status" value="1"/>
</dbReference>
<keyword evidence="18" id="KW-1185">Reference proteome</keyword>
<dbReference type="Gene3D" id="6.10.340.10">
    <property type="match status" value="1"/>
</dbReference>
<dbReference type="InterPro" id="IPR036890">
    <property type="entry name" value="HATPase_C_sf"/>
</dbReference>
<evidence type="ECO:0000256" key="13">
    <source>
        <dbReference type="ARBA" id="ARBA00040841"/>
    </source>
</evidence>
<dbReference type="EC" id="2.7.13.3" evidence="3"/>
<keyword evidence="6 14" id="KW-0812">Transmembrane</keyword>
<reference evidence="17 18" key="1">
    <citation type="submission" date="2023-07" db="EMBL/GenBank/DDBJ databases">
        <title>Genomic Encyclopedia of Type Strains, Phase IV (KMG-IV): sequencing the most valuable type-strain genomes for metagenomic binning, comparative biology and taxonomic classification.</title>
        <authorList>
            <person name="Goeker M."/>
        </authorList>
    </citation>
    <scope>NUCLEOTIDE SEQUENCE [LARGE SCALE GENOMIC DNA]</scope>
    <source>
        <strain evidence="17 18">DSM 16784</strain>
    </source>
</reference>
<evidence type="ECO:0000313" key="18">
    <source>
        <dbReference type="Proteomes" id="UP001230220"/>
    </source>
</evidence>
<dbReference type="PRINTS" id="PR00344">
    <property type="entry name" value="BCTRLSENSOR"/>
</dbReference>
<accession>A0ABU0DXQ8</accession>
<evidence type="ECO:0000259" key="16">
    <source>
        <dbReference type="PROSITE" id="PS50885"/>
    </source>
</evidence>
<dbReference type="PANTHER" id="PTHR45528">
    <property type="entry name" value="SENSOR HISTIDINE KINASE CPXA"/>
    <property type="match status" value="1"/>
</dbReference>
<evidence type="ECO:0000256" key="1">
    <source>
        <dbReference type="ARBA" id="ARBA00000085"/>
    </source>
</evidence>
<evidence type="ECO:0000313" key="17">
    <source>
        <dbReference type="EMBL" id="MDQ0359428.1"/>
    </source>
</evidence>
<dbReference type="CDD" id="cd06225">
    <property type="entry name" value="HAMP"/>
    <property type="match status" value="1"/>
</dbReference>
<feature type="transmembrane region" description="Helical" evidence="14">
    <location>
        <begin position="56"/>
        <end position="78"/>
    </location>
</feature>
<protein>
    <recommendedName>
        <fullName evidence="13">Heme sensor protein HssS</fullName>
        <ecNumber evidence="3">2.7.13.3</ecNumber>
    </recommendedName>
</protein>
<dbReference type="SMART" id="SM00388">
    <property type="entry name" value="HisKA"/>
    <property type="match status" value="1"/>
</dbReference>
<organism evidence="17 18">
    <name type="scientific">Breznakia pachnodae</name>
    <dbReference type="NCBI Taxonomy" id="265178"/>
    <lineage>
        <taxon>Bacteria</taxon>
        <taxon>Bacillati</taxon>
        <taxon>Bacillota</taxon>
        <taxon>Erysipelotrichia</taxon>
        <taxon>Erysipelotrichales</taxon>
        <taxon>Erysipelotrichaceae</taxon>
        <taxon>Breznakia</taxon>
    </lineage>
</organism>
<evidence type="ECO:0000256" key="9">
    <source>
        <dbReference type="ARBA" id="ARBA00023012"/>
    </source>
</evidence>
<dbReference type="InterPro" id="IPR004358">
    <property type="entry name" value="Sig_transdc_His_kin-like_C"/>
</dbReference>
<dbReference type="InterPro" id="IPR003594">
    <property type="entry name" value="HATPase_dom"/>
</dbReference>
<keyword evidence="9" id="KW-0902">Two-component regulatory system</keyword>
<dbReference type="PROSITE" id="PS50109">
    <property type="entry name" value="HIS_KIN"/>
    <property type="match status" value="1"/>
</dbReference>
<keyword evidence="8 14" id="KW-1133">Transmembrane helix</keyword>
<dbReference type="SMART" id="SM00387">
    <property type="entry name" value="HATPase_c"/>
    <property type="match status" value="1"/>
</dbReference>
<evidence type="ECO:0000256" key="7">
    <source>
        <dbReference type="ARBA" id="ARBA00022777"/>
    </source>
</evidence>
<feature type="transmembrane region" description="Helical" evidence="14">
    <location>
        <begin position="16"/>
        <end position="41"/>
    </location>
</feature>
<evidence type="ECO:0000256" key="11">
    <source>
        <dbReference type="ARBA" id="ARBA00023136"/>
    </source>
</evidence>
<dbReference type="InterPro" id="IPR003661">
    <property type="entry name" value="HisK_dim/P_dom"/>
</dbReference>
<keyword evidence="10" id="KW-0843">Virulence</keyword>
<dbReference type="SUPFAM" id="SSF55874">
    <property type="entry name" value="ATPase domain of HSP90 chaperone/DNA topoisomerase II/histidine kinase"/>
    <property type="match status" value="1"/>
</dbReference>
<dbReference type="InterPro" id="IPR005467">
    <property type="entry name" value="His_kinase_dom"/>
</dbReference>
<dbReference type="Pfam" id="PF00672">
    <property type="entry name" value="HAMP"/>
    <property type="match status" value="1"/>
</dbReference>
<dbReference type="Gene3D" id="3.30.565.10">
    <property type="entry name" value="Histidine kinase-like ATPase, C-terminal domain"/>
    <property type="match status" value="1"/>
</dbReference>
<keyword evidence="4" id="KW-0597">Phosphoprotein</keyword>
<dbReference type="PROSITE" id="PS50885">
    <property type="entry name" value="HAMP"/>
    <property type="match status" value="1"/>
</dbReference>
<dbReference type="CDD" id="cd00075">
    <property type="entry name" value="HATPase"/>
    <property type="match status" value="1"/>
</dbReference>
<evidence type="ECO:0000256" key="10">
    <source>
        <dbReference type="ARBA" id="ARBA00023026"/>
    </source>
</evidence>
<dbReference type="InterPro" id="IPR003660">
    <property type="entry name" value="HAMP_dom"/>
</dbReference>
<dbReference type="CDD" id="cd00082">
    <property type="entry name" value="HisKA"/>
    <property type="match status" value="1"/>
</dbReference>
<evidence type="ECO:0000256" key="5">
    <source>
        <dbReference type="ARBA" id="ARBA00022679"/>
    </source>
</evidence>
<evidence type="ECO:0000256" key="12">
    <source>
        <dbReference type="ARBA" id="ARBA00037219"/>
    </source>
</evidence>
<keyword evidence="5" id="KW-0808">Transferase</keyword>
<dbReference type="Pfam" id="PF00512">
    <property type="entry name" value="HisKA"/>
    <property type="match status" value="1"/>
</dbReference>
<comment type="caution">
    <text evidence="17">The sequence shown here is derived from an EMBL/GenBank/DDBJ whole genome shotgun (WGS) entry which is preliminary data.</text>
</comment>
<feature type="domain" description="HAMP" evidence="16">
    <location>
        <begin position="80"/>
        <end position="132"/>
    </location>
</feature>